<proteinExistence type="predicted"/>
<evidence type="ECO:0000256" key="1">
    <source>
        <dbReference type="ARBA" id="ARBA00022723"/>
    </source>
</evidence>
<dbReference type="PROSITE" id="PS00198">
    <property type="entry name" value="4FE4S_FER_1"/>
    <property type="match status" value="1"/>
</dbReference>
<dbReference type="OrthoDB" id="9794954at2"/>
<dbReference type="EMBL" id="JH600068">
    <property type="protein sequence ID" value="EIG52068.1"/>
    <property type="molecule type" value="Genomic_DNA"/>
</dbReference>
<evidence type="ECO:0000259" key="4">
    <source>
        <dbReference type="PROSITE" id="PS51379"/>
    </source>
</evidence>
<evidence type="ECO:0000256" key="2">
    <source>
        <dbReference type="ARBA" id="ARBA00023004"/>
    </source>
</evidence>
<accession>I2PX12</accession>
<organism evidence="5">
    <name type="scientific">Desulfovibrio sp. U5L</name>
    <dbReference type="NCBI Taxonomy" id="596152"/>
    <lineage>
        <taxon>Bacteria</taxon>
        <taxon>Pseudomonadati</taxon>
        <taxon>Thermodesulfobacteriota</taxon>
        <taxon>Desulfovibrionia</taxon>
        <taxon>Desulfovibrionales</taxon>
        <taxon>Desulfovibrionaceae</taxon>
        <taxon>Desulfovibrio</taxon>
    </lineage>
</organism>
<evidence type="ECO:0000256" key="3">
    <source>
        <dbReference type="ARBA" id="ARBA00023014"/>
    </source>
</evidence>
<keyword evidence="2" id="KW-0408">Iron</keyword>
<dbReference type="PROSITE" id="PS51379">
    <property type="entry name" value="4FE4S_FER_2"/>
    <property type="match status" value="2"/>
</dbReference>
<feature type="domain" description="4Fe-4S ferredoxin-type" evidence="4">
    <location>
        <begin position="42"/>
        <end position="71"/>
    </location>
</feature>
<evidence type="ECO:0000313" key="5">
    <source>
        <dbReference type="EMBL" id="EIG52068.1"/>
    </source>
</evidence>
<dbReference type="GO" id="GO:0046872">
    <property type="term" value="F:metal ion binding"/>
    <property type="evidence" value="ECO:0007669"/>
    <property type="project" value="UniProtKB-KW"/>
</dbReference>
<name>I2PX12_9BACT</name>
<keyword evidence="1" id="KW-0479">Metal-binding</keyword>
<dbReference type="AlphaFoldDB" id="I2PX12"/>
<gene>
    <name evidence="5" type="ORF">DesU5LDRAFT_0356</name>
</gene>
<dbReference type="STRING" id="596152.DesU5LDRAFT_0356"/>
<sequence length="84" mass="8861">MGNESERTALRPVVHIDPARCLGCGQCLTSCPQRALTIRRGLAALADESWCDGLGRCLGHCSADALSLRTRPAAPFVPATGGRQ</sequence>
<keyword evidence="3" id="KW-0411">Iron-sulfur</keyword>
<reference evidence="5" key="1">
    <citation type="submission" date="2011-11" db="EMBL/GenBank/DDBJ databases">
        <title>Improved High-Quality Draft sequence of Desulfovibrio sp. U5L.</title>
        <authorList>
            <consortium name="US DOE Joint Genome Institute"/>
            <person name="Lucas S."/>
            <person name="Han J."/>
            <person name="Lapidus A."/>
            <person name="Cheng J.-F."/>
            <person name="Goodwin L."/>
            <person name="Pitluck S."/>
            <person name="Peters L."/>
            <person name="Ovchinnikova G."/>
            <person name="Held B."/>
            <person name="Detter J.C."/>
            <person name="Han C."/>
            <person name="Tapia R."/>
            <person name="Land M."/>
            <person name="Hauser L."/>
            <person name="Kyrpides N."/>
            <person name="Ivanova N."/>
            <person name="Pagani I."/>
            <person name="Gabster J."/>
            <person name="Walker C."/>
            <person name="Stolyar S."/>
            <person name="Stahl D."/>
            <person name="Arkin A."/>
            <person name="Dehal P."/>
            <person name="Hazen T."/>
            <person name="Woyke T."/>
        </authorList>
    </citation>
    <scope>NUCLEOTIDE SEQUENCE [LARGE SCALE GENOMIC DNA]</scope>
    <source>
        <strain evidence="5">U5L</strain>
    </source>
</reference>
<dbReference type="Pfam" id="PF13237">
    <property type="entry name" value="Fer4_10"/>
    <property type="match status" value="1"/>
</dbReference>
<dbReference type="InterPro" id="IPR017900">
    <property type="entry name" value="4Fe4S_Fe_S_CS"/>
</dbReference>
<dbReference type="eggNOG" id="COG1145">
    <property type="taxonomic scope" value="Bacteria"/>
</dbReference>
<dbReference type="HOGENOM" id="CLU_139698_5_6_7"/>
<dbReference type="Gene3D" id="3.30.70.20">
    <property type="match status" value="1"/>
</dbReference>
<dbReference type="InterPro" id="IPR017896">
    <property type="entry name" value="4Fe4S_Fe-S-bd"/>
</dbReference>
<dbReference type="SUPFAM" id="SSF54862">
    <property type="entry name" value="4Fe-4S ferredoxins"/>
    <property type="match status" value="1"/>
</dbReference>
<dbReference type="GO" id="GO:0051536">
    <property type="term" value="F:iron-sulfur cluster binding"/>
    <property type="evidence" value="ECO:0007669"/>
    <property type="project" value="UniProtKB-KW"/>
</dbReference>
<feature type="domain" description="4Fe-4S ferredoxin-type" evidence="4">
    <location>
        <begin position="12"/>
        <end position="41"/>
    </location>
</feature>
<protein>
    <submittedName>
        <fullName evidence="5">4Fe-4S protein</fullName>
    </submittedName>
</protein>